<evidence type="ECO:0000256" key="7">
    <source>
        <dbReference type="ARBA" id="ARBA00047942"/>
    </source>
</evidence>
<dbReference type="GO" id="GO:0009007">
    <property type="term" value="F:site-specific DNA-methyltransferase (adenine-specific) activity"/>
    <property type="evidence" value="ECO:0007669"/>
    <property type="project" value="UniProtKB-EC"/>
</dbReference>
<dbReference type="InterPro" id="IPR003356">
    <property type="entry name" value="DNA_methylase_A-5"/>
</dbReference>
<dbReference type="GO" id="GO:0003677">
    <property type="term" value="F:DNA binding"/>
    <property type="evidence" value="ECO:0007669"/>
    <property type="project" value="InterPro"/>
</dbReference>
<keyword evidence="6" id="KW-0680">Restriction system</keyword>
<feature type="domain" description="N6 adenine-specific DNA methyltransferase N-terminal" evidence="10">
    <location>
        <begin position="10"/>
        <end position="169"/>
    </location>
</feature>
<dbReference type="InterPro" id="IPR022749">
    <property type="entry name" value="D12N6_MeTrfase_N"/>
</dbReference>
<dbReference type="PROSITE" id="PS00092">
    <property type="entry name" value="N6_MTASE"/>
    <property type="match status" value="1"/>
</dbReference>
<keyword evidence="8" id="KW-0175">Coiled coil</keyword>
<dbReference type="AlphaFoldDB" id="W2CWH3"/>
<keyword evidence="3" id="KW-0489">Methyltransferase</keyword>
<evidence type="ECO:0000256" key="8">
    <source>
        <dbReference type="SAM" id="Coils"/>
    </source>
</evidence>
<dbReference type="EMBL" id="AYYF01001541">
    <property type="protein sequence ID" value="ETK11500.1"/>
    <property type="molecule type" value="Genomic_DNA"/>
</dbReference>
<dbReference type="PANTHER" id="PTHR42933:SF1">
    <property type="entry name" value="SITE-SPECIFIC DNA-METHYLTRANSFERASE (ADENINE-SPECIFIC)"/>
    <property type="match status" value="1"/>
</dbReference>
<dbReference type="NCBIfam" id="TIGR00497">
    <property type="entry name" value="hsdM"/>
    <property type="match status" value="1"/>
</dbReference>
<dbReference type="PANTHER" id="PTHR42933">
    <property type="entry name" value="SLR6095 PROTEIN"/>
    <property type="match status" value="1"/>
</dbReference>
<dbReference type="InterPro" id="IPR004546">
    <property type="entry name" value="Restrct_endonuc_T1M"/>
</dbReference>
<gene>
    <name evidence="11" type="ORF">T235_15065</name>
</gene>
<dbReference type="Pfam" id="PF12161">
    <property type="entry name" value="HsdM_N"/>
    <property type="match status" value="1"/>
</dbReference>
<comment type="catalytic activity">
    <reaction evidence="7">
        <text>a 2'-deoxyadenosine in DNA + S-adenosyl-L-methionine = an N(6)-methyl-2'-deoxyadenosine in DNA + S-adenosyl-L-homocysteine + H(+)</text>
        <dbReference type="Rhea" id="RHEA:15197"/>
        <dbReference type="Rhea" id="RHEA-COMP:12418"/>
        <dbReference type="Rhea" id="RHEA-COMP:12419"/>
        <dbReference type="ChEBI" id="CHEBI:15378"/>
        <dbReference type="ChEBI" id="CHEBI:57856"/>
        <dbReference type="ChEBI" id="CHEBI:59789"/>
        <dbReference type="ChEBI" id="CHEBI:90615"/>
        <dbReference type="ChEBI" id="CHEBI:90616"/>
        <dbReference type="EC" id="2.1.1.72"/>
    </reaction>
</comment>
<dbReference type="Proteomes" id="UP000034980">
    <property type="component" value="Unassembled WGS sequence"/>
</dbReference>
<dbReference type="InterPro" id="IPR029063">
    <property type="entry name" value="SAM-dependent_MTases_sf"/>
</dbReference>
<dbReference type="Gene3D" id="1.20.1260.30">
    <property type="match status" value="1"/>
</dbReference>
<dbReference type="PRINTS" id="PR00507">
    <property type="entry name" value="N12N6MTFRASE"/>
</dbReference>
<reference evidence="11 12" key="1">
    <citation type="submission" date="2013-11" db="EMBL/GenBank/DDBJ databases">
        <title>Single cell genomics of uncultured Tannerella BU063 (oral taxon 286).</title>
        <authorList>
            <person name="Beall C.J."/>
            <person name="Campbell A.G."/>
            <person name="Griffen A.L."/>
            <person name="Podar M."/>
            <person name="Leys E.J."/>
        </authorList>
    </citation>
    <scope>NUCLEOTIDE SEQUENCE [LARGE SCALE GENOMIC DNA]</scope>
    <source>
        <strain evidence="11">Cell 8/11</strain>
    </source>
</reference>
<evidence type="ECO:0000256" key="4">
    <source>
        <dbReference type="ARBA" id="ARBA00022679"/>
    </source>
</evidence>
<dbReference type="PATRIC" id="fig|1411915.3.peg.1769"/>
<sequence length="544" mass="61894">MFAKDRQTLGKALWTVSEELRGSMNADDFRDHILAFLFLRYLSGRYEQAARDVLGDAYPSPDSLLSGQTPLKVWYELHPQDTDEFEDKMRSRIHYVIHPMYLWSHIAELAHTQSGDLLRTLEDGFQHIEEHSFQTSFRGLFSEVDLHSDKLGKGLAAKNDMLCTIIRKIHEGIADYSTDADDLGDAYEYLIAQFASGAGKKAGEFYTPQTASTILARIVVLDSQDPSSGPRQHLPRVLDFACGSGSLLLNVRRQMPNPNSVGTFYGQEQNITTYNLARMNMLLNGIKDDAFKIFHGNTLTNEWREVFAPDDPNKAIRFDAIVANPPFSLKWAPREELAYDARFCNYGLAPKKAADMAFLLHGLHYLKEDGTMAIILPHGVLFRGGVEGSIRSKLIEDGHIDAVIGLPEKLFFSTGIPVCILVLKKCARPDDVLFIDASREYAKDKKQNRLRMGQNGEPDDVGHIVDTYSHRREEPRYSRRVPIQEIRENDYNLNIPRYIDTYEEEEPIDLHDVMHRIRNLEARRTELDRQIAACFAELGITNIQ</sequence>
<evidence type="ECO:0000256" key="3">
    <source>
        <dbReference type="ARBA" id="ARBA00022603"/>
    </source>
</evidence>
<dbReference type="GO" id="GO:0009307">
    <property type="term" value="P:DNA restriction-modification system"/>
    <property type="evidence" value="ECO:0007669"/>
    <property type="project" value="UniProtKB-KW"/>
</dbReference>
<keyword evidence="5" id="KW-0949">S-adenosyl-L-methionine</keyword>
<evidence type="ECO:0000256" key="5">
    <source>
        <dbReference type="ARBA" id="ARBA00022691"/>
    </source>
</evidence>
<organism evidence="11 12">
    <name type="scientific">Tannerella sp. oral taxon BU063 isolate Cell 8/11</name>
    <dbReference type="NCBI Taxonomy" id="1411915"/>
    <lineage>
        <taxon>Bacteria</taxon>
        <taxon>Pseudomonadati</taxon>
        <taxon>Bacteroidota</taxon>
        <taxon>Bacteroidia</taxon>
        <taxon>Bacteroidales</taxon>
        <taxon>Tannerellaceae</taxon>
        <taxon>Tannerella</taxon>
    </lineage>
</organism>
<evidence type="ECO:0000256" key="1">
    <source>
        <dbReference type="ARBA" id="ARBA00006594"/>
    </source>
</evidence>
<protein>
    <recommendedName>
        <fullName evidence="2">site-specific DNA-methyltransferase (adenine-specific)</fullName>
        <ecNumber evidence="2">2.1.1.72</ecNumber>
    </recommendedName>
</protein>
<name>W2CWH3_9BACT</name>
<feature type="coiled-coil region" evidence="8">
    <location>
        <begin position="510"/>
        <end position="537"/>
    </location>
</feature>
<evidence type="ECO:0000313" key="12">
    <source>
        <dbReference type="Proteomes" id="UP000034980"/>
    </source>
</evidence>
<comment type="caution">
    <text evidence="11">The sequence shown here is derived from an EMBL/GenBank/DDBJ whole genome shotgun (WGS) entry which is preliminary data.</text>
</comment>
<dbReference type="InterPro" id="IPR038333">
    <property type="entry name" value="T1MK-like_N_sf"/>
</dbReference>
<comment type="similarity">
    <text evidence="1">Belongs to the N(4)/N(6)-methyltransferase family.</text>
</comment>
<evidence type="ECO:0000256" key="6">
    <source>
        <dbReference type="ARBA" id="ARBA00022747"/>
    </source>
</evidence>
<dbReference type="Pfam" id="PF02384">
    <property type="entry name" value="N6_Mtase"/>
    <property type="match status" value="1"/>
</dbReference>
<evidence type="ECO:0000256" key="2">
    <source>
        <dbReference type="ARBA" id="ARBA00011900"/>
    </source>
</evidence>
<evidence type="ECO:0000259" key="10">
    <source>
        <dbReference type="Pfam" id="PF12161"/>
    </source>
</evidence>
<dbReference type="EC" id="2.1.1.72" evidence="2"/>
<evidence type="ECO:0000259" key="9">
    <source>
        <dbReference type="Pfam" id="PF02384"/>
    </source>
</evidence>
<dbReference type="Gene3D" id="3.40.50.150">
    <property type="entry name" value="Vaccinia Virus protein VP39"/>
    <property type="match status" value="1"/>
</dbReference>
<dbReference type="GO" id="GO:0008170">
    <property type="term" value="F:N-methyltransferase activity"/>
    <property type="evidence" value="ECO:0007669"/>
    <property type="project" value="InterPro"/>
</dbReference>
<proteinExistence type="inferred from homology"/>
<accession>W2CWH3</accession>
<dbReference type="GO" id="GO:0032259">
    <property type="term" value="P:methylation"/>
    <property type="evidence" value="ECO:0007669"/>
    <property type="project" value="UniProtKB-KW"/>
</dbReference>
<dbReference type="InterPro" id="IPR002052">
    <property type="entry name" value="DNA_methylase_N6_adenine_CS"/>
</dbReference>
<dbReference type="SUPFAM" id="SSF53335">
    <property type="entry name" value="S-adenosyl-L-methionine-dependent methyltransferases"/>
    <property type="match status" value="1"/>
</dbReference>
<dbReference type="InterPro" id="IPR051537">
    <property type="entry name" value="DNA_Adenine_Mtase"/>
</dbReference>
<keyword evidence="4" id="KW-0808">Transferase</keyword>
<evidence type="ECO:0000313" key="11">
    <source>
        <dbReference type="EMBL" id="ETK11500.1"/>
    </source>
</evidence>
<feature type="domain" description="DNA methylase adenine-specific" evidence="9">
    <location>
        <begin position="179"/>
        <end position="506"/>
    </location>
</feature>